<keyword evidence="8 12" id="KW-1133">Transmembrane helix</keyword>
<feature type="region of interest" description="Disordered" evidence="11">
    <location>
        <begin position="1"/>
        <end position="43"/>
    </location>
</feature>
<evidence type="ECO:0000256" key="11">
    <source>
        <dbReference type="SAM" id="MobiDB-lite"/>
    </source>
</evidence>
<dbReference type="InterPro" id="IPR045150">
    <property type="entry name" value="CYB561D1/2"/>
</dbReference>
<dbReference type="InterPro" id="IPR006593">
    <property type="entry name" value="Cyt_b561/ferric_Rdtase_TM"/>
</dbReference>
<dbReference type="GO" id="GO:0046872">
    <property type="term" value="F:metal ion binding"/>
    <property type="evidence" value="ECO:0007669"/>
    <property type="project" value="UniProtKB-KW"/>
</dbReference>
<keyword evidence="5 12" id="KW-0812">Transmembrane</keyword>
<dbReference type="PANTHER" id="PTHR15422">
    <property type="entry name" value="OS05G0565100 PROTEIN"/>
    <property type="match status" value="1"/>
</dbReference>
<dbReference type="SMART" id="SM00665">
    <property type="entry name" value="B561"/>
    <property type="match status" value="1"/>
</dbReference>
<gene>
    <name evidence="14" type="ORF">JVT61DRAFT_11582</name>
</gene>
<dbReference type="OrthoDB" id="432881at2759"/>
<dbReference type="GO" id="GO:0016020">
    <property type="term" value="C:membrane"/>
    <property type="evidence" value="ECO:0007669"/>
    <property type="project" value="UniProtKB-SubCell"/>
</dbReference>
<keyword evidence="7" id="KW-0249">Electron transport</keyword>
<organism evidence="14 15">
    <name type="scientific">Boletus reticuloceps</name>
    <dbReference type="NCBI Taxonomy" id="495285"/>
    <lineage>
        <taxon>Eukaryota</taxon>
        <taxon>Fungi</taxon>
        <taxon>Dikarya</taxon>
        <taxon>Basidiomycota</taxon>
        <taxon>Agaricomycotina</taxon>
        <taxon>Agaricomycetes</taxon>
        <taxon>Agaricomycetidae</taxon>
        <taxon>Boletales</taxon>
        <taxon>Boletineae</taxon>
        <taxon>Boletaceae</taxon>
        <taxon>Boletoideae</taxon>
        <taxon>Boletus</taxon>
    </lineage>
</organism>
<dbReference type="Proteomes" id="UP000683000">
    <property type="component" value="Unassembled WGS sequence"/>
</dbReference>
<feature type="transmembrane region" description="Helical" evidence="12">
    <location>
        <begin position="195"/>
        <end position="216"/>
    </location>
</feature>
<evidence type="ECO:0000256" key="12">
    <source>
        <dbReference type="SAM" id="Phobius"/>
    </source>
</evidence>
<evidence type="ECO:0000256" key="4">
    <source>
        <dbReference type="ARBA" id="ARBA00022617"/>
    </source>
</evidence>
<comment type="cofactor">
    <cofactor evidence="1">
        <name>heme b</name>
        <dbReference type="ChEBI" id="CHEBI:60344"/>
    </cofactor>
</comment>
<evidence type="ECO:0000256" key="9">
    <source>
        <dbReference type="ARBA" id="ARBA00023004"/>
    </source>
</evidence>
<keyword evidence="3" id="KW-0813">Transport</keyword>
<accession>A0A8I3AE67</accession>
<keyword evidence="6" id="KW-0479">Metal-binding</keyword>
<comment type="caution">
    <text evidence="14">The sequence shown here is derived from an EMBL/GenBank/DDBJ whole genome shotgun (WGS) entry which is preliminary data.</text>
</comment>
<feature type="transmembrane region" description="Helical" evidence="12">
    <location>
        <begin position="149"/>
        <end position="175"/>
    </location>
</feature>
<evidence type="ECO:0000259" key="13">
    <source>
        <dbReference type="SMART" id="SM00665"/>
    </source>
</evidence>
<reference evidence="14" key="1">
    <citation type="submission" date="2021-03" db="EMBL/GenBank/DDBJ databases">
        <title>Evolutionary innovations through gain and loss of genes in the ectomycorrhizal Boletales.</title>
        <authorList>
            <person name="Wu G."/>
            <person name="Miyauchi S."/>
            <person name="Morin E."/>
            <person name="Yang Z.-L."/>
            <person name="Xu J."/>
            <person name="Martin F.M."/>
        </authorList>
    </citation>
    <scope>NUCLEOTIDE SEQUENCE</scope>
    <source>
        <strain evidence="14">BR01</strain>
    </source>
</reference>
<comment type="subcellular location">
    <subcellularLocation>
        <location evidence="2">Membrane</location>
        <topology evidence="2">Multi-pass membrane protein</topology>
    </subcellularLocation>
</comment>
<feature type="transmembrane region" description="Helical" evidence="12">
    <location>
        <begin position="118"/>
        <end position="137"/>
    </location>
</feature>
<evidence type="ECO:0000256" key="1">
    <source>
        <dbReference type="ARBA" id="ARBA00001970"/>
    </source>
</evidence>
<dbReference type="PANTHER" id="PTHR15422:SF45">
    <property type="entry name" value="CYTOCHROME B561 DOMAIN-CONTAINING PROTEIN"/>
    <property type="match status" value="1"/>
</dbReference>
<feature type="compositionally biased region" description="Polar residues" evidence="11">
    <location>
        <begin position="1"/>
        <end position="20"/>
    </location>
</feature>
<dbReference type="Pfam" id="PF03188">
    <property type="entry name" value="Cytochrom_B561"/>
    <property type="match status" value="1"/>
</dbReference>
<evidence type="ECO:0000313" key="14">
    <source>
        <dbReference type="EMBL" id="KAG6379145.1"/>
    </source>
</evidence>
<dbReference type="CDD" id="cd08761">
    <property type="entry name" value="Cyt_b561_CYB561D2_like"/>
    <property type="match status" value="1"/>
</dbReference>
<evidence type="ECO:0000313" key="15">
    <source>
        <dbReference type="Proteomes" id="UP000683000"/>
    </source>
</evidence>
<feature type="domain" description="Cytochrome b561" evidence="13">
    <location>
        <begin position="81"/>
        <end position="212"/>
    </location>
</feature>
<protein>
    <recommendedName>
        <fullName evidence="13">Cytochrome b561 domain-containing protein</fullName>
    </recommendedName>
</protein>
<evidence type="ECO:0000256" key="2">
    <source>
        <dbReference type="ARBA" id="ARBA00004141"/>
    </source>
</evidence>
<evidence type="ECO:0000256" key="5">
    <source>
        <dbReference type="ARBA" id="ARBA00022692"/>
    </source>
</evidence>
<dbReference type="AlphaFoldDB" id="A0A8I3AE67"/>
<evidence type="ECO:0000256" key="6">
    <source>
        <dbReference type="ARBA" id="ARBA00022723"/>
    </source>
</evidence>
<evidence type="ECO:0000256" key="10">
    <source>
        <dbReference type="ARBA" id="ARBA00023136"/>
    </source>
</evidence>
<keyword evidence="9" id="KW-0408">Iron</keyword>
<evidence type="ECO:0000256" key="8">
    <source>
        <dbReference type="ARBA" id="ARBA00022989"/>
    </source>
</evidence>
<keyword evidence="4" id="KW-0349">Heme</keyword>
<keyword evidence="10 12" id="KW-0472">Membrane</keyword>
<dbReference type="EMBL" id="JAGFBS010000005">
    <property type="protein sequence ID" value="KAG6379145.1"/>
    <property type="molecule type" value="Genomic_DNA"/>
</dbReference>
<name>A0A8I3AE67_9AGAM</name>
<feature type="transmembrane region" description="Helical" evidence="12">
    <location>
        <begin position="81"/>
        <end position="98"/>
    </location>
</feature>
<dbReference type="GO" id="GO:0140575">
    <property type="term" value="F:transmembrane monodehydroascorbate reductase activity"/>
    <property type="evidence" value="ECO:0007669"/>
    <property type="project" value="InterPro"/>
</dbReference>
<keyword evidence="15" id="KW-1185">Reference proteome</keyword>
<dbReference type="Gene3D" id="1.20.120.1770">
    <property type="match status" value="1"/>
</dbReference>
<feature type="transmembrane region" description="Helical" evidence="12">
    <location>
        <begin position="51"/>
        <end position="69"/>
    </location>
</feature>
<evidence type="ECO:0000256" key="3">
    <source>
        <dbReference type="ARBA" id="ARBA00022448"/>
    </source>
</evidence>
<sequence length="254" mass="27764">MSSEVEPRATTSSEHNSSTIEEQQRLLQPEQPMGSNTIRPEGRKGDASAKVVVWASFAVFALSTWVIILSNNPASLGWFKFHPLFQSLSIGSFTYGILTLQPTSQPHTKAAGLQRHQIAMIGVGVPLILAGTGAILLQKNSHNAPHFTSWHGTFGIITVTWIIVQALVGGSTVWFGGAAWGGGMKPKLMWKYHRLSGYILFPVLLFTAHLGGGWSYWSTGHSDSFVRLLAFSIAPLVILAGVYSRIRPSKMKFF</sequence>
<evidence type="ECO:0000256" key="7">
    <source>
        <dbReference type="ARBA" id="ARBA00022982"/>
    </source>
</evidence>
<proteinExistence type="predicted"/>
<feature type="transmembrane region" description="Helical" evidence="12">
    <location>
        <begin position="228"/>
        <end position="246"/>
    </location>
</feature>